<gene>
    <name evidence="9" type="primary">flgA</name>
    <name evidence="9" type="ordered locus">ECL_03278</name>
</gene>
<evidence type="ECO:0000256" key="7">
    <source>
        <dbReference type="RuleBase" id="RU362063"/>
    </source>
</evidence>
<keyword evidence="10" id="KW-1185">Reference proteome</keyword>
<dbReference type="OrthoDB" id="7065435at2"/>
<comment type="subcellular location">
    <subcellularLocation>
        <location evidence="1 7">Periplasm</location>
    </subcellularLocation>
</comment>
<dbReference type="Proteomes" id="UP000002363">
    <property type="component" value="Chromosome"/>
</dbReference>
<evidence type="ECO:0000256" key="3">
    <source>
        <dbReference type="ARBA" id="ARBA00014754"/>
    </source>
</evidence>
<comment type="function">
    <text evidence="6 7">Involved in the assembly process of the P-ring formation. It may associate with FlgF on the rod constituting a structure essential for the P-ring assembly or may act as a modulator protein for the P-ring assembly.</text>
</comment>
<dbReference type="HOGENOM" id="CLU_070510_2_0_6"/>
<evidence type="ECO:0000313" key="10">
    <source>
        <dbReference type="Proteomes" id="UP000002363"/>
    </source>
</evidence>
<name>A0A0H3CQL3_ENTCC</name>
<dbReference type="SMART" id="SM00858">
    <property type="entry name" value="SAF"/>
    <property type="match status" value="1"/>
</dbReference>
<dbReference type="AlphaFoldDB" id="A0A0H3CQL3"/>
<reference evidence="9 10" key="1">
    <citation type="journal article" date="2010" name="J. Bacteriol.">
        <title>Complete genome sequence of Enterobacter cloacae subsp. cloacae type strain ATCC 13047.</title>
        <authorList>
            <person name="Ren Y."/>
            <person name="Ren Y."/>
            <person name="Zhou Z."/>
            <person name="Guo X."/>
            <person name="Li Y."/>
            <person name="Feng L."/>
            <person name="Wang L."/>
        </authorList>
    </citation>
    <scope>NUCLEOTIDE SEQUENCE [LARGE SCALE GENOMIC DNA]</scope>
    <source>
        <strain evidence="10">ATCC 13047 / DSM 30054 / NBRC 13535 / NCTC 10005 / WDCM 00083 / NCDC 279-56</strain>
    </source>
</reference>
<dbReference type="EMBL" id="CP001918">
    <property type="protein sequence ID" value="ADF62812.1"/>
    <property type="molecule type" value="Genomic_DNA"/>
</dbReference>
<dbReference type="PATRIC" id="fig|716541.4.peg.3441"/>
<protein>
    <recommendedName>
        <fullName evidence="3 7">Flagella basal body P-ring formation protein FlgA</fullName>
    </recommendedName>
</protein>
<dbReference type="InterPro" id="IPR039246">
    <property type="entry name" value="Flagellar_FlgA"/>
</dbReference>
<dbReference type="RefSeq" id="WP_013097784.1">
    <property type="nucleotide sequence ID" value="NC_014121.1"/>
</dbReference>
<evidence type="ECO:0000256" key="4">
    <source>
        <dbReference type="ARBA" id="ARBA00022729"/>
    </source>
</evidence>
<keyword evidence="9" id="KW-0282">Flagellum</keyword>
<keyword evidence="5 7" id="KW-0574">Periplasm</keyword>
<dbReference type="PANTHER" id="PTHR36307:SF1">
    <property type="entry name" value="FLAGELLA BASAL BODY P-RING FORMATION PROTEIN FLGA"/>
    <property type="match status" value="1"/>
</dbReference>
<dbReference type="PANTHER" id="PTHR36307">
    <property type="entry name" value="FLAGELLA BASAL BODY P-RING FORMATION PROTEIN FLGA"/>
    <property type="match status" value="1"/>
</dbReference>
<dbReference type="InterPro" id="IPR013974">
    <property type="entry name" value="SAF"/>
</dbReference>
<dbReference type="CDD" id="cd11614">
    <property type="entry name" value="SAF_CpaB_FlgA_like"/>
    <property type="match status" value="1"/>
</dbReference>
<feature type="domain" description="SAF" evidence="8">
    <location>
        <begin position="106"/>
        <end position="168"/>
    </location>
</feature>
<dbReference type="GO" id="GO:0042597">
    <property type="term" value="C:periplasmic space"/>
    <property type="evidence" value="ECO:0007669"/>
    <property type="project" value="UniProtKB-SubCell"/>
</dbReference>
<dbReference type="GO" id="GO:0044780">
    <property type="term" value="P:bacterial-type flagellum assembly"/>
    <property type="evidence" value="ECO:0007669"/>
    <property type="project" value="InterPro"/>
</dbReference>
<feature type="signal peptide" evidence="7">
    <location>
        <begin position="1"/>
        <end position="21"/>
    </location>
</feature>
<dbReference type="Pfam" id="PF13144">
    <property type="entry name" value="ChapFlgA"/>
    <property type="match status" value="1"/>
</dbReference>
<keyword evidence="7" id="KW-1005">Bacterial flagellum biogenesis</keyword>
<evidence type="ECO:0000256" key="1">
    <source>
        <dbReference type="ARBA" id="ARBA00004418"/>
    </source>
</evidence>
<sequence length="232" mass="24693">MTLRLFSTAMAVLLCSASAAASVPSDQTAKQRLMLKLDALIKQPENGSEIVRTATLLAPPAQLAAVCENPTLSLVGRDSRLTGKRTVLAQCGARRHFLPVRISAQGTWWVASQSLPGGAIVQRSDIEPVTGNLDHQPGGLIFNADEIIGQRLTRAIDAGKPLLENQLRQQWRLRAGQTVDLVTTGAGFRIRSQGKALNNAAVDDVLKVKTVGGRTVSGKVGADGQVMIISQQ</sequence>
<dbReference type="Gene3D" id="2.30.30.760">
    <property type="match status" value="1"/>
</dbReference>
<evidence type="ECO:0000259" key="8">
    <source>
        <dbReference type="SMART" id="SM00858"/>
    </source>
</evidence>
<dbReference type="STRING" id="716541.ECL_03278"/>
<dbReference type="KEGG" id="enc:ECL_03278"/>
<evidence type="ECO:0000256" key="2">
    <source>
        <dbReference type="ARBA" id="ARBA00010474"/>
    </source>
</evidence>
<comment type="similarity">
    <text evidence="2 7">Belongs to the FlgA family.</text>
</comment>
<keyword evidence="9" id="KW-0966">Cell projection</keyword>
<evidence type="ECO:0000313" key="9">
    <source>
        <dbReference type="EMBL" id="ADF62812.1"/>
    </source>
</evidence>
<keyword evidence="9" id="KW-0969">Cilium</keyword>
<dbReference type="EnsemblBacteria" id="ADF62812">
    <property type="protein sequence ID" value="ADF62812"/>
    <property type="gene ID" value="ECL_03278"/>
</dbReference>
<dbReference type="Gene3D" id="3.90.1210.10">
    <property type="entry name" value="Antifreeze-like/N-acetylneuraminic acid synthase C-terminal domain"/>
    <property type="match status" value="1"/>
</dbReference>
<dbReference type="InterPro" id="IPR017585">
    <property type="entry name" value="SAF_FlgA"/>
</dbReference>
<organism evidence="9 10">
    <name type="scientific">Enterobacter cloacae subsp. cloacae (strain ATCC 13047 / DSM 30054 / NBRC 13535 / NCTC 10005 / WDCM 00083 / NCDC 279-56)</name>
    <dbReference type="NCBI Taxonomy" id="716541"/>
    <lineage>
        <taxon>Bacteria</taxon>
        <taxon>Pseudomonadati</taxon>
        <taxon>Pseudomonadota</taxon>
        <taxon>Gammaproteobacteria</taxon>
        <taxon>Enterobacterales</taxon>
        <taxon>Enterobacteriaceae</taxon>
        <taxon>Enterobacter</taxon>
        <taxon>Enterobacter cloacae complex</taxon>
    </lineage>
</organism>
<feature type="chain" id="PRO_5005118550" description="Flagella basal body P-ring formation protein FlgA" evidence="7">
    <location>
        <begin position="22"/>
        <end position="232"/>
    </location>
</feature>
<keyword evidence="4 7" id="KW-0732">Signal</keyword>
<dbReference type="eggNOG" id="COG1261">
    <property type="taxonomic scope" value="Bacteria"/>
</dbReference>
<accession>A0A0H3CQL3</accession>
<proteinExistence type="inferred from homology"/>
<evidence type="ECO:0000256" key="5">
    <source>
        <dbReference type="ARBA" id="ARBA00022764"/>
    </source>
</evidence>
<evidence type="ECO:0000256" key="6">
    <source>
        <dbReference type="ARBA" id="ARBA00025643"/>
    </source>
</evidence>
<dbReference type="NCBIfam" id="TIGR03170">
    <property type="entry name" value="flgA_cterm"/>
    <property type="match status" value="1"/>
</dbReference>